<evidence type="ECO:0000256" key="8">
    <source>
        <dbReference type="ARBA" id="ARBA00049047"/>
    </source>
</evidence>
<dbReference type="InterPro" id="IPR018204">
    <property type="entry name" value="Trp_synthase_alpha_AS"/>
</dbReference>
<evidence type="ECO:0000256" key="10">
    <source>
        <dbReference type="RuleBase" id="RU003662"/>
    </source>
</evidence>
<dbReference type="Pfam" id="PF00290">
    <property type="entry name" value="Trp_syntA"/>
    <property type="match status" value="1"/>
</dbReference>
<dbReference type="PANTHER" id="PTHR43406:SF1">
    <property type="entry name" value="TRYPTOPHAN SYNTHASE ALPHA CHAIN, CHLOROPLASTIC"/>
    <property type="match status" value="1"/>
</dbReference>
<comment type="subunit">
    <text evidence="3 9">Tetramer of two alpha and two beta chains.</text>
</comment>
<evidence type="ECO:0000256" key="2">
    <source>
        <dbReference type="ARBA" id="ARBA00004733"/>
    </source>
</evidence>
<comment type="similarity">
    <text evidence="9 10">Belongs to the TrpA family.</text>
</comment>
<keyword evidence="6 9" id="KW-0057">Aromatic amino acid biosynthesis</keyword>
<dbReference type="KEGG" id="axl:AXY_21060"/>
<comment type="pathway">
    <text evidence="2 9">Amino-acid biosynthesis; L-tryptophan biosynthesis; L-tryptophan from chorismate: step 5/5.</text>
</comment>
<evidence type="ECO:0000256" key="4">
    <source>
        <dbReference type="ARBA" id="ARBA00022605"/>
    </source>
</evidence>
<evidence type="ECO:0000256" key="9">
    <source>
        <dbReference type="HAMAP-Rule" id="MF_00131"/>
    </source>
</evidence>
<dbReference type="InterPro" id="IPR002028">
    <property type="entry name" value="Trp_synthase_suA"/>
</dbReference>
<evidence type="ECO:0000256" key="1">
    <source>
        <dbReference type="ARBA" id="ARBA00003365"/>
    </source>
</evidence>
<dbReference type="EMBL" id="AP012050">
    <property type="protein sequence ID" value="BAM48238.1"/>
    <property type="molecule type" value="Genomic_DNA"/>
</dbReference>
<dbReference type="PROSITE" id="PS00167">
    <property type="entry name" value="TRP_SYNTHASE_ALPHA"/>
    <property type="match status" value="1"/>
</dbReference>
<dbReference type="OrthoDB" id="9804578at2"/>
<evidence type="ECO:0000256" key="6">
    <source>
        <dbReference type="ARBA" id="ARBA00023141"/>
    </source>
</evidence>
<keyword evidence="7 9" id="KW-0456">Lyase</keyword>
<evidence type="ECO:0000256" key="3">
    <source>
        <dbReference type="ARBA" id="ARBA00011270"/>
    </source>
</evidence>
<dbReference type="FunFam" id="3.20.20.70:FF:000037">
    <property type="entry name" value="Tryptophan synthase alpha chain"/>
    <property type="match status" value="1"/>
</dbReference>
<gene>
    <name evidence="9 11" type="primary">trpA</name>
    <name evidence="11" type="ordered locus">AXY_21060</name>
</gene>
<dbReference type="STRING" id="698758.AXY_21060"/>
<dbReference type="eggNOG" id="COG0159">
    <property type="taxonomic scope" value="Bacteria"/>
</dbReference>
<dbReference type="InterPro" id="IPR013785">
    <property type="entry name" value="Aldolase_TIM"/>
</dbReference>
<dbReference type="AlphaFoldDB" id="K0J7Z7"/>
<evidence type="ECO:0000313" key="11">
    <source>
        <dbReference type="EMBL" id="BAM48238.1"/>
    </source>
</evidence>
<dbReference type="CDD" id="cd04724">
    <property type="entry name" value="Tryptophan_synthase_alpha"/>
    <property type="match status" value="1"/>
</dbReference>
<proteinExistence type="inferred from homology"/>
<feature type="active site" description="Proton acceptor" evidence="9">
    <location>
        <position position="62"/>
    </location>
</feature>
<organism evidence="11 12">
    <name type="scientific">Amphibacillus xylanus (strain ATCC 51415 / DSM 6626 / JCM 7361 / LMG 17667 / NBRC 15112 / Ep01)</name>
    <dbReference type="NCBI Taxonomy" id="698758"/>
    <lineage>
        <taxon>Bacteria</taxon>
        <taxon>Bacillati</taxon>
        <taxon>Bacillota</taxon>
        <taxon>Bacilli</taxon>
        <taxon>Bacillales</taxon>
        <taxon>Bacillaceae</taxon>
        <taxon>Amphibacillus</taxon>
    </lineage>
</organism>
<dbReference type="Proteomes" id="UP000006294">
    <property type="component" value="Chromosome"/>
</dbReference>
<keyword evidence="4 9" id="KW-0028">Amino-acid biosynthesis</keyword>
<dbReference type="PATRIC" id="fig|698758.3.peg.2113"/>
<reference evidence="11 12" key="1">
    <citation type="submission" date="2011-01" db="EMBL/GenBank/DDBJ databases">
        <title>Whole genome sequence of Amphibacillus xylinus NBRC 15112.</title>
        <authorList>
            <person name="Nakazawa H."/>
            <person name="Katano Y."/>
            <person name="Nakamura S."/>
            <person name="Sasagawa M."/>
            <person name="Fukada J."/>
            <person name="Arai T."/>
            <person name="Sasakura N."/>
            <person name="Mochizuki D."/>
            <person name="Hosoyama A."/>
            <person name="Harada K."/>
            <person name="Horikawa H."/>
            <person name="Kato Y."/>
            <person name="Harada T."/>
            <person name="Sasaki K."/>
            <person name="Sekiguchi M."/>
            <person name="Hodoyama M."/>
            <person name="Nishiko R."/>
            <person name="Narita H."/>
            <person name="Hanamaki A."/>
            <person name="Hata C."/>
            <person name="Konno Y."/>
            <person name="Niimura Y."/>
            <person name="Yamazaki S."/>
            <person name="Fujita N."/>
        </authorList>
    </citation>
    <scope>NUCLEOTIDE SEQUENCE [LARGE SCALE GENOMIC DNA]</scope>
    <source>
        <strain evidence="12">ATCC 51415 / DSM 6626 / JCM 7361 / LMG 17667 / NBRC 15112 / Ep01</strain>
    </source>
</reference>
<dbReference type="InterPro" id="IPR011060">
    <property type="entry name" value="RibuloseP-bd_barrel"/>
</dbReference>
<accession>K0J7Z7</accession>
<dbReference type="GO" id="GO:0005829">
    <property type="term" value="C:cytosol"/>
    <property type="evidence" value="ECO:0007669"/>
    <property type="project" value="TreeGrafter"/>
</dbReference>
<dbReference type="GO" id="GO:0004834">
    <property type="term" value="F:tryptophan synthase activity"/>
    <property type="evidence" value="ECO:0007669"/>
    <property type="project" value="UniProtKB-UniRule"/>
</dbReference>
<dbReference type="Gene3D" id="3.20.20.70">
    <property type="entry name" value="Aldolase class I"/>
    <property type="match status" value="1"/>
</dbReference>
<evidence type="ECO:0000256" key="5">
    <source>
        <dbReference type="ARBA" id="ARBA00022822"/>
    </source>
</evidence>
<keyword evidence="12" id="KW-1185">Reference proteome</keyword>
<dbReference type="HOGENOM" id="CLU_016734_0_0_9"/>
<comment type="function">
    <text evidence="1 9">The alpha subunit is responsible for the aldol cleavage of indoleglycerol phosphate to indole and glyceraldehyde 3-phosphate.</text>
</comment>
<evidence type="ECO:0000256" key="7">
    <source>
        <dbReference type="ARBA" id="ARBA00023239"/>
    </source>
</evidence>
<dbReference type="NCBIfam" id="TIGR00262">
    <property type="entry name" value="trpA"/>
    <property type="match status" value="1"/>
</dbReference>
<feature type="active site" description="Proton acceptor" evidence="9">
    <location>
        <position position="51"/>
    </location>
</feature>
<dbReference type="HAMAP" id="MF_00131">
    <property type="entry name" value="Trp_synth_alpha"/>
    <property type="match status" value="1"/>
</dbReference>
<dbReference type="UniPathway" id="UPA00035">
    <property type="reaction ID" value="UER00044"/>
</dbReference>
<dbReference type="EC" id="4.2.1.20" evidence="9"/>
<dbReference type="SUPFAM" id="SSF51366">
    <property type="entry name" value="Ribulose-phoshate binding barrel"/>
    <property type="match status" value="1"/>
</dbReference>
<protein>
    <recommendedName>
        <fullName evidence="9">Tryptophan synthase alpha chain</fullName>
        <ecNumber evidence="9">4.2.1.20</ecNumber>
    </recommendedName>
</protein>
<dbReference type="PANTHER" id="PTHR43406">
    <property type="entry name" value="TRYPTOPHAN SYNTHASE, ALPHA CHAIN"/>
    <property type="match status" value="1"/>
</dbReference>
<name>K0J7Z7_AMPXN</name>
<comment type="catalytic activity">
    <reaction evidence="8 9">
        <text>(1S,2R)-1-C-(indol-3-yl)glycerol 3-phosphate + L-serine = D-glyceraldehyde 3-phosphate + L-tryptophan + H2O</text>
        <dbReference type="Rhea" id="RHEA:10532"/>
        <dbReference type="ChEBI" id="CHEBI:15377"/>
        <dbReference type="ChEBI" id="CHEBI:33384"/>
        <dbReference type="ChEBI" id="CHEBI:57912"/>
        <dbReference type="ChEBI" id="CHEBI:58866"/>
        <dbReference type="ChEBI" id="CHEBI:59776"/>
        <dbReference type="EC" id="4.2.1.20"/>
    </reaction>
</comment>
<dbReference type="RefSeq" id="WP_015010823.1">
    <property type="nucleotide sequence ID" value="NC_018704.1"/>
</dbReference>
<evidence type="ECO:0000313" key="12">
    <source>
        <dbReference type="Proteomes" id="UP000006294"/>
    </source>
</evidence>
<sequence>MTISKLESALKQTLASGNKIFIPYIMAGDGGLDQLPEQIAFLAETGATAIELGIPFSDPVADGPVIQEAGLRALSLGANLRSILAILEETKHERTIPIVLMSYFNPIFAYGLEACLQDCRRAGVSGLIIPDLPIEEEGIIPELFAREELGLIRLATLTSSSDRLEKIAEKTTGFLYAVTVTGTTGERHQYIDSIGEYLSKLKQISKKPVVAGFGVSTPEQVKRLSQYCDGVIVGSKIVKSLHKNDRQSITELIGATKLTNN</sequence>
<keyword evidence="5 9" id="KW-0822">Tryptophan biosynthesis</keyword>